<accession>A0ABR4C285</accession>
<organism evidence="2 3">
    <name type="scientific">Oculimacula yallundae</name>
    <dbReference type="NCBI Taxonomy" id="86028"/>
    <lineage>
        <taxon>Eukaryota</taxon>
        <taxon>Fungi</taxon>
        <taxon>Dikarya</taxon>
        <taxon>Ascomycota</taxon>
        <taxon>Pezizomycotina</taxon>
        <taxon>Leotiomycetes</taxon>
        <taxon>Helotiales</taxon>
        <taxon>Ploettnerulaceae</taxon>
        <taxon>Oculimacula</taxon>
    </lineage>
</organism>
<dbReference type="Pfam" id="PF12796">
    <property type="entry name" value="Ank_2"/>
    <property type="match status" value="1"/>
</dbReference>
<dbReference type="Gene3D" id="1.25.40.20">
    <property type="entry name" value="Ankyrin repeat-containing domain"/>
    <property type="match status" value="1"/>
</dbReference>
<comment type="caution">
    <text evidence="2">The sequence shown here is derived from an EMBL/GenBank/DDBJ whole genome shotgun (WGS) entry which is preliminary data.</text>
</comment>
<gene>
    <name evidence="2" type="ORF">VTL71DRAFT_5426</name>
</gene>
<keyword evidence="1" id="KW-0040">ANK repeat</keyword>
<dbReference type="SUPFAM" id="SSF48403">
    <property type="entry name" value="Ankyrin repeat"/>
    <property type="match status" value="1"/>
</dbReference>
<evidence type="ECO:0000256" key="1">
    <source>
        <dbReference type="PROSITE-ProRule" id="PRU00023"/>
    </source>
</evidence>
<dbReference type="SMART" id="SM00248">
    <property type="entry name" value="ANK"/>
    <property type="match status" value="2"/>
</dbReference>
<dbReference type="InterPro" id="IPR002110">
    <property type="entry name" value="Ankyrin_rpt"/>
</dbReference>
<dbReference type="Proteomes" id="UP001595075">
    <property type="component" value="Unassembled WGS sequence"/>
</dbReference>
<sequence>MAEVLGTVASGFAVVSLAIQIAETIQKLRKFHSLMQSAPTDILFAIEELETLSMVLEDVDRSMQEQVFLDPKVKLIVVRSWRLCKSATDGLGELVRILEKGIGMGKTRGKFKIAMKKGEMDDFRARIESAKATMLLANTIYYQATQNQRLDSFERDVLQLQRTHEHSREIILREVVHSRTLIMEAPRLGMRNEQTPLRDVVKTDVEEMVRDEDDSGAYSRTGASSYRMQQQRSGVKIKDGRNYFSGLLAFIMDADEYNTMTTISFGLPTWINARRFELRLMKCRQGWDHSFRSYRTLSYDAKIFRYCMAGNVAGLQHLFASGQASPFEIDPEGRTPLHYAALYAQPEACRLLLEMGAETNVQTLWSGNLRKDFYNAHSGQGLYMNLDDIPAEGPFRGWAAHSTPLHFLLNTGGLLTDKGRMIFNNRVCLTVCSTSNSSDFERTVRALAAFGADAMLVDQYSRTALHSYSGPTSTYGWLLKNSEWDLKVMPSKDIALLLMSQMRNTQGNSVEIIQCLMATKNDMNTVAHKYYLYVLSWEWGYSMFANLPSVTGLASLILDLVHAGADLHLLSRFGATPFLTLLKLCDDWPEAIWIAKRWLELLYRAGVDLQEYGRIESELHDNNETTWTLNWGVQGDCFQLVEIWIGKTPDDFYIEFEDLYATNGWAADFWEGIYEAAEEERTRAMPGGCCED</sequence>
<evidence type="ECO:0008006" key="4">
    <source>
        <dbReference type="Google" id="ProtNLM"/>
    </source>
</evidence>
<name>A0ABR4C285_9HELO</name>
<dbReference type="PROSITE" id="PS50297">
    <property type="entry name" value="ANK_REP_REGION"/>
    <property type="match status" value="1"/>
</dbReference>
<evidence type="ECO:0000313" key="2">
    <source>
        <dbReference type="EMBL" id="KAL2063621.1"/>
    </source>
</evidence>
<proteinExistence type="predicted"/>
<reference evidence="2 3" key="1">
    <citation type="journal article" date="2024" name="Commun. Biol.">
        <title>Comparative genomic analysis of thermophilic fungi reveals convergent evolutionary adaptations and gene losses.</title>
        <authorList>
            <person name="Steindorff A.S."/>
            <person name="Aguilar-Pontes M.V."/>
            <person name="Robinson A.J."/>
            <person name="Andreopoulos B."/>
            <person name="LaButti K."/>
            <person name="Kuo A."/>
            <person name="Mondo S."/>
            <person name="Riley R."/>
            <person name="Otillar R."/>
            <person name="Haridas S."/>
            <person name="Lipzen A."/>
            <person name="Grimwood J."/>
            <person name="Schmutz J."/>
            <person name="Clum A."/>
            <person name="Reid I.D."/>
            <person name="Moisan M.C."/>
            <person name="Butler G."/>
            <person name="Nguyen T.T.M."/>
            <person name="Dewar K."/>
            <person name="Conant G."/>
            <person name="Drula E."/>
            <person name="Henrissat B."/>
            <person name="Hansel C."/>
            <person name="Singer S."/>
            <person name="Hutchinson M.I."/>
            <person name="de Vries R.P."/>
            <person name="Natvig D.O."/>
            <person name="Powell A.J."/>
            <person name="Tsang A."/>
            <person name="Grigoriev I.V."/>
        </authorList>
    </citation>
    <scope>NUCLEOTIDE SEQUENCE [LARGE SCALE GENOMIC DNA]</scope>
    <source>
        <strain evidence="2 3">CBS 494.80</strain>
    </source>
</reference>
<dbReference type="EMBL" id="JAZHXI010000015">
    <property type="protein sequence ID" value="KAL2063621.1"/>
    <property type="molecule type" value="Genomic_DNA"/>
</dbReference>
<evidence type="ECO:0000313" key="3">
    <source>
        <dbReference type="Proteomes" id="UP001595075"/>
    </source>
</evidence>
<dbReference type="InterPro" id="IPR036770">
    <property type="entry name" value="Ankyrin_rpt-contain_sf"/>
</dbReference>
<keyword evidence="3" id="KW-1185">Reference proteome</keyword>
<dbReference type="PROSITE" id="PS50088">
    <property type="entry name" value="ANK_REPEAT"/>
    <property type="match status" value="1"/>
</dbReference>
<protein>
    <recommendedName>
        <fullName evidence="4">Fungal N-terminal domain-containing protein</fullName>
    </recommendedName>
</protein>
<feature type="repeat" description="ANK" evidence="1">
    <location>
        <begin position="332"/>
        <end position="364"/>
    </location>
</feature>